<dbReference type="InterPro" id="IPR029058">
    <property type="entry name" value="AB_hydrolase_fold"/>
</dbReference>
<accession>A0A150XF86</accession>
<dbReference type="SUPFAM" id="SSF53474">
    <property type="entry name" value="alpha/beta-Hydrolases"/>
    <property type="match status" value="1"/>
</dbReference>
<dbReference type="Proteomes" id="UP000075606">
    <property type="component" value="Unassembled WGS sequence"/>
</dbReference>
<dbReference type="STRING" id="333140.AWW68_01040"/>
<reference evidence="2 3" key="1">
    <citation type="submission" date="2016-01" db="EMBL/GenBank/DDBJ databases">
        <title>Genome sequencing of Roseivirga spongicola UST030701-084.</title>
        <authorList>
            <person name="Selvaratnam C."/>
            <person name="Thevarajoo S."/>
            <person name="Goh K.M."/>
            <person name="Ee R."/>
            <person name="Chan K.-G."/>
            <person name="Chong C.S."/>
        </authorList>
    </citation>
    <scope>NUCLEOTIDE SEQUENCE [LARGE SCALE GENOMIC DNA]</scope>
    <source>
        <strain evidence="2 3">UST030701-084</strain>
    </source>
</reference>
<proteinExistence type="predicted"/>
<dbReference type="PANTHER" id="PTHR43798">
    <property type="entry name" value="MONOACYLGLYCEROL LIPASE"/>
    <property type="match status" value="1"/>
</dbReference>
<evidence type="ECO:0000313" key="3">
    <source>
        <dbReference type="Proteomes" id="UP000075606"/>
    </source>
</evidence>
<evidence type="ECO:0000259" key="1">
    <source>
        <dbReference type="Pfam" id="PF00561"/>
    </source>
</evidence>
<dbReference type="GO" id="GO:0016020">
    <property type="term" value="C:membrane"/>
    <property type="evidence" value="ECO:0007669"/>
    <property type="project" value="TreeGrafter"/>
</dbReference>
<dbReference type="Pfam" id="PF00561">
    <property type="entry name" value="Abhydrolase_1"/>
    <property type="match status" value="1"/>
</dbReference>
<dbReference type="InterPro" id="IPR050266">
    <property type="entry name" value="AB_hydrolase_sf"/>
</dbReference>
<name>A0A150XF86_9BACT</name>
<organism evidence="2 3">
    <name type="scientific">Roseivirga spongicola</name>
    <dbReference type="NCBI Taxonomy" id="333140"/>
    <lineage>
        <taxon>Bacteria</taxon>
        <taxon>Pseudomonadati</taxon>
        <taxon>Bacteroidota</taxon>
        <taxon>Cytophagia</taxon>
        <taxon>Cytophagales</taxon>
        <taxon>Roseivirgaceae</taxon>
        <taxon>Roseivirga</taxon>
    </lineage>
</organism>
<comment type="caution">
    <text evidence="2">The sequence shown here is derived from an EMBL/GenBank/DDBJ whole genome shotgun (WGS) entry which is preliminary data.</text>
</comment>
<dbReference type="RefSeq" id="WP_068215665.1">
    <property type="nucleotide sequence ID" value="NZ_CP139724.1"/>
</dbReference>
<dbReference type="PRINTS" id="PR00111">
    <property type="entry name" value="ABHYDROLASE"/>
</dbReference>
<evidence type="ECO:0000313" key="2">
    <source>
        <dbReference type="EMBL" id="KYG77385.1"/>
    </source>
</evidence>
<protein>
    <recommendedName>
        <fullName evidence="1">AB hydrolase-1 domain-containing protein</fullName>
    </recommendedName>
</protein>
<dbReference type="AlphaFoldDB" id="A0A150XF86"/>
<dbReference type="Gene3D" id="3.40.50.1820">
    <property type="entry name" value="alpha/beta hydrolase"/>
    <property type="match status" value="1"/>
</dbReference>
<feature type="domain" description="AB hydrolase-1" evidence="1">
    <location>
        <begin position="14"/>
        <end position="110"/>
    </location>
</feature>
<dbReference type="EMBL" id="LRPC01000001">
    <property type="protein sequence ID" value="KYG77385.1"/>
    <property type="molecule type" value="Genomic_DNA"/>
</dbReference>
<dbReference type="PANTHER" id="PTHR43798:SF33">
    <property type="entry name" value="HYDROLASE, PUTATIVE (AFU_ORTHOLOGUE AFUA_2G14860)-RELATED"/>
    <property type="match status" value="1"/>
</dbReference>
<dbReference type="OrthoDB" id="252464at2"/>
<dbReference type="InterPro" id="IPR000073">
    <property type="entry name" value="AB_hydrolase_1"/>
</dbReference>
<keyword evidence="3" id="KW-1185">Reference proteome</keyword>
<gene>
    <name evidence="2" type="ORF">AWW68_01040</name>
</gene>
<sequence length="258" mass="28762">MPAINFKVQGKGTAIVLIHGFCETLEMWNNIVSELAKDYRVFSIDLPGFGGSPLPKEQVSIELIAKSVADWAKEQGIDRAAFIGHSLGGYVALALAELYPDLINGIGLAHSNAYADPEEGKINRDKVVKFIERHGHEKWIETFAPSLFAKENVDHCQAAIKMVTEMGVNTQAETIIAYTLAMKDRKDRFEVWRNIEGHCLFIGGTEDSRISPEISEEHIYAREKVDGHILPGIGHMGMFEDQPNFIEIVSTYLHKASH</sequence>